<feature type="region of interest" description="Disordered" evidence="7">
    <location>
        <begin position="1"/>
        <end position="72"/>
    </location>
</feature>
<evidence type="ECO:0000313" key="9">
    <source>
        <dbReference type="Proteomes" id="UP001301769"/>
    </source>
</evidence>
<feature type="region of interest" description="Disordered" evidence="7">
    <location>
        <begin position="207"/>
        <end position="237"/>
    </location>
</feature>
<evidence type="ECO:0000313" key="8">
    <source>
        <dbReference type="EMBL" id="KAK4220150.1"/>
    </source>
</evidence>
<evidence type="ECO:0000256" key="6">
    <source>
        <dbReference type="ARBA" id="ARBA00025767"/>
    </source>
</evidence>
<gene>
    <name evidence="8" type="ORF">QBC37DRAFT_407983</name>
</gene>
<reference evidence="8" key="1">
    <citation type="journal article" date="2023" name="Mol. Phylogenet. Evol.">
        <title>Genome-scale phylogeny and comparative genomics of the fungal order Sordariales.</title>
        <authorList>
            <person name="Hensen N."/>
            <person name="Bonometti L."/>
            <person name="Westerberg I."/>
            <person name="Brannstrom I.O."/>
            <person name="Guillou S."/>
            <person name="Cros-Aarteil S."/>
            <person name="Calhoun S."/>
            <person name="Haridas S."/>
            <person name="Kuo A."/>
            <person name="Mondo S."/>
            <person name="Pangilinan J."/>
            <person name="Riley R."/>
            <person name="LaButti K."/>
            <person name="Andreopoulos B."/>
            <person name="Lipzen A."/>
            <person name="Chen C."/>
            <person name="Yan M."/>
            <person name="Daum C."/>
            <person name="Ng V."/>
            <person name="Clum A."/>
            <person name="Steindorff A."/>
            <person name="Ohm R.A."/>
            <person name="Martin F."/>
            <person name="Silar P."/>
            <person name="Natvig D.O."/>
            <person name="Lalanne C."/>
            <person name="Gautier V."/>
            <person name="Ament-Velasquez S.L."/>
            <person name="Kruys A."/>
            <person name="Hutchinson M.I."/>
            <person name="Powell A.J."/>
            <person name="Barry K."/>
            <person name="Miller A.N."/>
            <person name="Grigoriev I.V."/>
            <person name="Debuchy R."/>
            <person name="Gladieux P."/>
            <person name="Hiltunen Thoren M."/>
            <person name="Johannesson H."/>
        </authorList>
    </citation>
    <scope>NUCLEOTIDE SEQUENCE</scope>
    <source>
        <strain evidence="8">PSN293</strain>
    </source>
</reference>
<proteinExistence type="inferred from homology"/>
<dbReference type="Gene3D" id="2.130.10.10">
    <property type="entry name" value="YVTN repeat-like/Quinoprotein amine dehydrogenase"/>
    <property type="match status" value="1"/>
</dbReference>
<organism evidence="8 9">
    <name type="scientific">Rhypophila decipiens</name>
    <dbReference type="NCBI Taxonomy" id="261697"/>
    <lineage>
        <taxon>Eukaryota</taxon>
        <taxon>Fungi</taxon>
        <taxon>Dikarya</taxon>
        <taxon>Ascomycota</taxon>
        <taxon>Pezizomycotina</taxon>
        <taxon>Sordariomycetes</taxon>
        <taxon>Sordariomycetidae</taxon>
        <taxon>Sordariales</taxon>
        <taxon>Naviculisporaceae</taxon>
        <taxon>Rhypophila</taxon>
    </lineage>
</organism>
<feature type="compositionally biased region" description="Acidic residues" evidence="7">
    <location>
        <begin position="24"/>
        <end position="45"/>
    </location>
</feature>
<dbReference type="InterPro" id="IPR001680">
    <property type="entry name" value="WD40_rpt"/>
</dbReference>
<dbReference type="PANTHER" id="PTHR18359:SF0">
    <property type="entry name" value="U3 SMALL NUCLEOLAR RNA-ASSOCIATED PROTEIN 18 HOMOLOG"/>
    <property type="match status" value="1"/>
</dbReference>
<keyword evidence="2" id="KW-0698">rRNA processing</keyword>
<dbReference type="InterPro" id="IPR036322">
    <property type="entry name" value="WD40_repeat_dom_sf"/>
</dbReference>
<accession>A0AAN7BG19</accession>
<dbReference type="GO" id="GO:0034388">
    <property type="term" value="C:Pwp2p-containing subcomplex of 90S preribosome"/>
    <property type="evidence" value="ECO:0007669"/>
    <property type="project" value="TreeGrafter"/>
</dbReference>
<protein>
    <submittedName>
        <fullName evidence="8">WD40-repeat-containing domain protein</fullName>
    </submittedName>
</protein>
<keyword evidence="4" id="KW-0677">Repeat</keyword>
<comment type="caution">
    <text evidence="8">The sequence shown here is derived from an EMBL/GenBank/DDBJ whole genome shotgun (WGS) entry which is preliminary data.</text>
</comment>
<dbReference type="PANTHER" id="PTHR18359">
    <property type="entry name" value="WD-REPEAT PROTEIN-RELATED"/>
    <property type="match status" value="1"/>
</dbReference>
<comment type="subcellular location">
    <subcellularLocation>
        <location evidence="1">Nucleus</location>
        <location evidence="1">Nucleolus</location>
    </subcellularLocation>
</comment>
<feature type="compositionally biased region" description="Polar residues" evidence="7">
    <location>
        <begin position="1"/>
        <end position="11"/>
    </location>
</feature>
<comment type="similarity">
    <text evidence="6">Belongs to the WD repeat UTP18 family.</text>
</comment>
<feature type="compositionally biased region" description="Basic and acidic residues" evidence="7">
    <location>
        <begin position="266"/>
        <end position="275"/>
    </location>
</feature>
<evidence type="ECO:0000256" key="7">
    <source>
        <dbReference type="SAM" id="MobiDB-lite"/>
    </source>
</evidence>
<dbReference type="Proteomes" id="UP001301769">
    <property type="component" value="Unassembled WGS sequence"/>
</dbReference>
<name>A0AAN7BG19_9PEZI</name>
<evidence type="ECO:0000256" key="3">
    <source>
        <dbReference type="ARBA" id="ARBA00022574"/>
    </source>
</evidence>
<reference evidence="8" key="2">
    <citation type="submission" date="2023-05" db="EMBL/GenBank/DDBJ databases">
        <authorList>
            <consortium name="Lawrence Berkeley National Laboratory"/>
            <person name="Steindorff A."/>
            <person name="Hensen N."/>
            <person name="Bonometti L."/>
            <person name="Westerberg I."/>
            <person name="Brannstrom I.O."/>
            <person name="Guillou S."/>
            <person name="Cros-Aarteil S."/>
            <person name="Calhoun S."/>
            <person name="Haridas S."/>
            <person name="Kuo A."/>
            <person name="Mondo S."/>
            <person name="Pangilinan J."/>
            <person name="Riley R."/>
            <person name="Labutti K."/>
            <person name="Andreopoulos B."/>
            <person name="Lipzen A."/>
            <person name="Chen C."/>
            <person name="Yanf M."/>
            <person name="Daum C."/>
            <person name="Ng V."/>
            <person name="Clum A."/>
            <person name="Ohm R."/>
            <person name="Martin F."/>
            <person name="Silar P."/>
            <person name="Natvig D."/>
            <person name="Lalanne C."/>
            <person name="Gautier V."/>
            <person name="Ament-Velasquez S.L."/>
            <person name="Kruys A."/>
            <person name="Hutchinson M.I."/>
            <person name="Powell A.J."/>
            <person name="Barry K."/>
            <person name="Miller A.N."/>
            <person name="Grigoriev I.V."/>
            <person name="Debuchy R."/>
            <person name="Gladieux P."/>
            <person name="Thoren M.H."/>
            <person name="Johannesson H."/>
        </authorList>
    </citation>
    <scope>NUCLEOTIDE SEQUENCE</scope>
    <source>
        <strain evidence="8">PSN293</strain>
    </source>
</reference>
<sequence length="634" mass="68910">MSAYLQQQKRSTAAAAHPKFTGFDDADSDQSMDDAGAESQDESADGEGWLQGKKGKTQTAELSDKDSDEEDLERFVLGDKDAFREQLFRDDFLGFLDQDSAAEGKELVPAGQTNDLANAADSSLFAFDTVGSGIKYTAEKGAAEEEPEQKPAWEDSDDEKLTVSLASTPLLRKLRTTEAEDLISGTEYARRLRQQYLRLYPTPTWAKEAEGKKAAQRRRSSAAANSESDSDEENLDPSALPLESFLRNAANFTSADSSSRKRRKLRPETLDIQRTRDIPDSHKAAVASLSFHPTRPILLSASTSSIMYLHHIDASAHPVPNPRLTSVQVQSTDVRRSEFVGPTGSEVIFAGRRRYFHSWNLSTGLVKKVSQIQGDQAPQKTMENFRASPDGKALALISSERKGGGVVNILNAKTMQWIAAARVNGRGGVSDCQWWSDSSGLSILGKNGGITEWSLAAKRAVGVWKDQGSIGGTVMALSGNSGGPKELGGDRWIAVGSNSGICNIYKRSDLLLEGEELAKRTKGLKEEGIASSMFGVEIMERPAPSRVLDQLTTAISTVRFSGDGQLLAFASEHKKDALRLVHLPSCTVYRNWPTDQTPLGRVTAVAFGTGDNGDGEILAVGNDMGKIRMWEIRA</sequence>
<dbReference type="GO" id="GO:0032040">
    <property type="term" value="C:small-subunit processome"/>
    <property type="evidence" value="ECO:0007669"/>
    <property type="project" value="TreeGrafter"/>
</dbReference>
<dbReference type="FunFam" id="2.130.10.10:FF:000549">
    <property type="entry name" value="Small nucleolar ribonucleoprotein complex subunit"/>
    <property type="match status" value="1"/>
</dbReference>
<feature type="compositionally biased region" description="Basic and acidic residues" evidence="7">
    <location>
        <begin position="138"/>
        <end position="153"/>
    </location>
</feature>
<evidence type="ECO:0000256" key="2">
    <source>
        <dbReference type="ARBA" id="ARBA00022552"/>
    </source>
</evidence>
<evidence type="ECO:0000256" key="1">
    <source>
        <dbReference type="ARBA" id="ARBA00004604"/>
    </source>
</evidence>
<dbReference type="InterPro" id="IPR015943">
    <property type="entry name" value="WD40/YVTN_repeat-like_dom_sf"/>
</dbReference>
<feature type="region of interest" description="Disordered" evidence="7">
    <location>
        <begin position="251"/>
        <end position="275"/>
    </location>
</feature>
<feature type="region of interest" description="Disordered" evidence="7">
    <location>
        <begin position="138"/>
        <end position="160"/>
    </location>
</feature>
<dbReference type="InterPro" id="IPR045161">
    <property type="entry name" value="Utp18"/>
</dbReference>
<keyword evidence="5" id="KW-0539">Nucleus</keyword>
<keyword evidence="9" id="KW-1185">Reference proteome</keyword>
<keyword evidence="3" id="KW-0853">WD repeat</keyword>
<evidence type="ECO:0000256" key="5">
    <source>
        <dbReference type="ARBA" id="ARBA00023242"/>
    </source>
</evidence>
<dbReference type="AlphaFoldDB" id="A0AAN7BG19"/>
<evidence type="ECO:0000256" key="4">
    <source>
        <dbReference type="ARBA" id="ARBA00022737"/>
    </source>
</evidence>
<dbReference type="EMBL" id="MU858045">
    <property type="protein sequence ID" value="KAK4220150.1"/>
    <property type="molecule type" value="Genomic_DNA"/>
</dbReference>
<dbReference type="SMART" id="SM00320">
    <property type="entry name" value="WD40"/>
    <property type="match status" value="4"/>
</dbReference>
<dbReference type="SUPFAM" id="SSF50978">
    <property type="entry name" value="WD40 repeat-like"/>
    <property type="match status" value="1"/>
</dbReference>
<dbReference type="GO" id="GO:0006364">
    <property type="term" value="P:rRNA processing"/>
    <property type="evidence" value="ECO:0007669"/>
    <property type="project" value="UniProtKB-KW"/>
</dbReference>